<accession>A0A2G9UIG1</accession>
<reference evidence="1 2" key="1">
    <citation type="submission" date="2015-09" db="EMBL/GenBank/DDBJ databases">
        <title>Draft genome of the parasitic nematode Teladorsagia circumcincta isolate WARC Sus (inbred).</title>
        <authorList>
            <person name="Mitreva M."/>
        </authorList>
    </citation>
    <scope>NUCLEOTIDE SEQUENCE [LARGE SCALE GENOMIC DNA]</scope>
    <source>
        <strain evidence="1 2">S</strain>
    </source>
</reference>
<name>A0A2G9UIG1_TELCI</name>
<evidence type="ECO:0000313" key="2">
    <source>
        <dbReference type="Proteomes" id="UP000230423"/>
    </source>
</evidence>
<evidence type="ECO:0000313" key="1">
    <source>
        <dbReference type="EMBL" id="PIO70029.1"/>
    </source>
</evidence>
<sequence length="90" mass="9541">GSDSGVELESGSTTCSDSEVASAKDIANPLNDCTVNNTPSLPLSSVEDEFLSGLCLESDCSLSTERLGKKGKWQILWHHVFLLTADLGVI</sequence>
<gene>
    <name evidence="1" type="ORF">TELCIR_08128</name>
</gene>
<protein>
    <submittedName>
        <fullName evidence="1">Uncharacterized protein</fullName>
    </submittedName>
</protein>
<feature type="non-terminal residue" evidence="1">
    <location>
        <position position="1"/>
    </location>
</feature>
<dbReference type="AlphaFoldDB" id="A0A2G9UIG1"/>
<organism evidence="1 2">
    <name type="scientific">Teladorsagia circumcincta</name>
    <name type="common">Brown stomach worm</name>
    <name type="synonym">Ostertagia circumcincta</name>
    <dbReference type="NCBI Taxonomy" id="45464"/>
    <lineage>
        <taxon>Eukaryota</taxon>
        <taxon>Metazoa</taxon>
        <taxon>Ecdysozoa</taxon>
        <taxon>Nematoda</taxon>
        <taxon>Chromadorea</taxon>
        <taxon>Rhabditida</taxon>
        <taxon>Rhabditina</taxon>
        <taxon>Rhabditomorpha</taxon>
        <taxon>Strongyloidea</taxon>
        <taxon>Trichostrongylidae</taxon>
        <taxon>Teladorsagia</taxon>
    </lineage>
</organism>
<proteinExistence type="predicted"/>
<dbReference type="Proteomes" id="UP000230423">
    <property type="component" value="Unassembled WGS sequence"/>
</dbReference>
<dbReference type="EMBL" id="KZ346425">
    <property type="protein sequence ID" value="PIO70029.1"/>
    <property type="molecule type" value="Genomic_DNA"/>
</dbReference>
<keyword evidence="2" id="KW-1185">Reference proteome</keyword>